<organism evidence="1 2">
    <name type="scientific">Streptomyces flavidovirens</name>
    <dbReference type="NCBI Taxonomy" id="67298"/>
    <lineage>
        <taxon>Bacteria</taxon>
        <taxon>Bacillati</taxon>
        <taxon>Actinomycetota</taxon>
        <taxon>Actinomycetes</taxon>
        <taxon>Kitasatosporales</taxon>
        <taxon>Streptomycetaceae</taxon>
        <taxon>Streptomyces</taxon>
    </lineage>
</organism>
<dbReference type="InterPro" id="IPR007995">
    <property type="entry name" value="DUF742"/>
</dbReference>
<evidence type="ECO:0000313" key="2">
    <source>
        <dbReference type="Proteomes" id="UP001601976"/>
    </source>
</evidence>
<dbReference type="RefSeq" id="WP_387893698.1">
    <property type="nucleotide sequence ID" value="NZ_JBIAPK010000001.1"/>
</dbReference>
<dbReference type="Proteomes" id="UP001601976">
    <property type="component" value="Unassembled WGS sequence"/>
</dbReference>
<sequence>MTTGAGAAGRGPVRPYVITGGRVEPSRNTLALETLVVAANREPPRAGLGPEHTAILTLCRRLLSVAEVSAHMQQPVTVVQVLLADLIDAGLLHTRAPIPPAERLDVGLLKEVLDGLRRL</sequence>
<dbReference type="PANTHER" id="PTHR36221:SF1">
    <property type="entry name" value="DUF742 DOMAIN-CONTAINING PROTEIN"/>
    <property type="match status" value="1"/>
</dbReference>
<dbReference type="PANTHER" id="PTHR36221">
    <property type="entry name" value="DUF742 DOMAIN-CONTAINING PROTEIN"/>
    <property type="match status" value="1"/>
</dbReference>
<evidence type="ECO:0000313" key="1">
    <source>
        <dbReference type="EMBL" id="MFF3337830.1"/>
    </source>
</evidence>
<accession>A0ABW6R8K4</accession>
<dbReference type="Pfam" id="PF05331">
    <property type="entry name" value="DUF742"/>
    <property type="match status" value="1"/>
</dbReference>
<protein>
    <submittedName>
        <fullName evidence="1">DUF742 domain-containing protein</fullName>
    </submittedName>
</protein>
<comment type="caution">
    <text evidence="1">The sequence shown here is derived from an EMBL/GenBank/DDBJ whole genome shotgun (WGS) entry which is preliminary data.</text>
</comment>
<keyword evidence="2" id="KW-1185">Reference proteome</keyword>
<reference evidence="1 2" key="1">
    <citation type="submission" date="2024-10" db="EMBL/GenBank/DDBJ databases">
        <title>The Natural Products Discovery Center: Release of the First 8490 Sequenced Strains for Exploring Actinobacteria Biosynthetic Diversity.</title>
        <authorList>
            <person name="Kalkreuter E."/>
            <person name="Kautsar S.A."/>
            <person name="Yang D."/>
            <person name="Bader C.D."/>
            <person name="Teijaro C.N."/>
            <person name="Fluegel L."/>
            <person name="Davis C.M."/>
            <person name="Simpson J.R."/>
            <person name="Lauterbach L."/>
            <person name="Steele A.D."/>
            <person name="Gui C."/>
            <person name="Meng S."/>
            <person name="Li G."/>
            <person name="Viehrig K."/>
            <person name="Ye F."/>
            <person name="Su P."/>
            <person name="Kiefer A.F."/>
            <person name="Nichols A."/>
            <person name="Cepeda A.J."/>
            <person name="Yan W."/>
            <person name="Fan B."/>
            <person name="Jiang Y."/>
            <person name="Adhikari A."/>
            <person name="Zheng C.-J."/>
            <person name="Schuster L."/>
            <person name="Cowan T.M."/>
            <person name="Smanski M.J."/>
            <person name="Chevrette M.G."/>
            <person name="De Carvalho L.P.S."/>
            <person name="Shen B."/>
        </authorList>
    </citation>
    <scope>NUCLEOTIDE SEQUENCE [LARGE SCALE GENOMIC DNA]</scope>
    <source>
        <strain evidence="1 2">NPDC003029</strain>
    </source>
</reference>
<proteinExistence type="predicted"/>
<dbReference type="EMBL" id="JBIAPK010000001">
    <property type="protein sequence ID" value="MFF3337830.1"/>
    <property type="molecule type" value="Genomic_DNA"/>
</dbReference>
<gene>
    <name evidence="1" type="ORF">ACFYWW_03690</name>
</gene>
<name>A0ABW6R8K4_9ACTN</name>